<evidence type="ECO:0000313" key="3">
    <source>
        <dbReference type="Proteomes" id="UP000278398"/>
    </source>
</evidence>
<accession>A0A3R9YHE4</accession>
<dbReference type="InterPro" id="IPR005586">
    <property type="entry name" value="ABC_trans_aux"/>
</dbReference>
<reference evidence="2 3" key="1">
    <citation type="submission" date="2018-12" db="EMBL/GenBank/DDBJ databases">
        <title>Mesorhizobium carbonis sp. nov., isolated from coal mine water.</title>
        <authorList>
            <person name="Xin W."/>
            <person name="Xu Z."/>
            <person name="Xiang F."/>
            <person name="Zhang J."/>
            <person name="Xi L."/>
            <person name="Liu J."/>
        </authorList>
    </citation>
    <scope>NUCLEOTIDE SEQUENCE [LARGE SCALE GENOMIC DNA]</scope>
    <source>
        <strain evidence="2 3">B2.3</strain>
    </source>
</reference>
<keyword evidence="3" id="KW-1185">Reference proteome</keyword>
<evidence type="ECO:0000259" key="1">
    <source>
        <dbReference type="Pfam" id="PF03886"/>
    </source>
</evidence>
<protein>
    <submittedName>
        <fullName evidence="2">ABC transporter</fullName>
    </submittedName>
</protein>
<dbReference type="PROSITE" id="PS51257">
    <property type="entry name" value="PROKAR_LIPOPROTEIN"/>
    <property type="match status" value="1"/>
</dbReference>
<dbReference type="SUPFAM" id="SSF159594">
    <property type="entry name" value="XCC0632-like"/>
    <property type="match status" value="1"/>
</dbReference>
<dbReference type="Gene3D" id="3.40.50.10610">
    <property type="entry name" value="ABC-type transport auxiliary lipoprotein component"/>
    <property type="match status" value="1"/>
</dbReference>
<proteinExistence type="predicted"/>
<gene>
    <name evidence="2" type="ORF">EJC49_03505</name>
</gene>
<dbReference type="EMBL" id="RWKW01000010">
    <property type="protein sequence ID" value="RST87803.1"/>
    <property type="molecule type" value="Genomic_DNA"/>
</dbReference>
<dbReference type="AlphaFoldDB" id="A0A3R9YHE4"/>
<comment type="caution">
    <text evidence="2">The sequence shown here is derived from an EMBL/GenBank/DDBJ whole genome shotgun (WGS) entry which is preliminary data.</text>
</comment>
<name>A0A3R9YHE4_9HYPH</name>
<dbReference type="Pfam" id="PF03886">
    <property type="entry name" value="ABC_trans_aux"/>
    <property type="match status" value="1"/>
</dbReference>
<sequence length="211" mass="22075">MPSRTRIGNGSVKSVRSLVAFLGLTAILSGCAAIPGLGPGALDTYELTNPSFAAVGRAKTRRQILIAEPTALKSLDGQNIVVKPTPSSIEFLGGAQWGDRLPKVIQARLAEAFQKSGKFGGVGRPGEGLAIDYQISVDIRAFEIRATGGQTAHVEFFVRILNDRNGVVRASRGFEAAVPVVGTGNDAFVAALDRAFADVTAALVNWAVSAI</sequence>
<dbReference type="OrthoDB" id="9808689at2"/>
<feature type="domain" description="ABC-type transport auxiliary lipoprotein component" evidence="1">
    <location>
        <begin position="45"/>
        <end position="202"/>
    </location>
</feature>
<dbReference type="Proteomes" id="UP000278398">
    <property type="component" value="Unassembled WGS sequence"/>
</dbReference>
<evidence type="ECO:0000313" key="2">
    <source>
        <dbReference type="EMBL" id="RST87803.1"/>
    </source>
</evidence>
<organism evidence="2 3">
    <name type="scientific">Aquibium carbonis</name>
    <dbReference type="NCBI Taxonomy" id="2495581"/>
    <lineage>
        <taxon>Bacteria</taxon>
        <taxon>Pseudomonadati</taxon>
        <taxon>Pseudomonadota</taxon>
        <taxon>Alphaproteobacteria</taxon>
        <taxon>Hyphomicrobiales</taxon>
        <taxon>Phyllobacteriaceae</taxon>
        <taxon>Aquibium</taxon>
    </lineage>
</organism>